<dbReference type="GO" id="GO:0030604">
    <property type="term" value="F:1-deoxy-D-xylulose-5-phosphate reductoisomerase activity"/>
    <property type="evidence" value="ECO:0007669"/>
    <property type="project" value="UniProtKB-EC"/>
</dbReference>
<dbReference type="GO" id="GO:0051484">
    <property type="term" value="P:isopentenyl diphosphate biosynthetic process, methylerythritol 4-phosphate pathway involved in terpenoid biosynthetic process"/>
    <property type="evidence" value="ECO:0007669"/>
    <property type="project" value="TreeGrafter"/>
</dbReference>
<dbReference type="PANTHER" id="PTHR30525:SF0">
    <property type="entry name" value="1-DEOXY-D-XYLULOSE 5-PHOSPHATE REDUCTOISOMERASE, CHLOROPLASTIC"/>
    <property type="match status" value="1"/>
</dbReference>
<gene>
    <name evidence="2" type="primary">dxr_56</name>
    <name evidence="2" type="ORF">SDC9_205575</name>
</gene>
<dbReference type="EMBL" id="VSSQ01129975">
    <property type="protein sequence ID" value="MPN57879.1"/>
    <property type="molecule type" value="Genomic_DNA"/>
</dbReference>
<evidence type="ECO:0000259" key="1">
    <source>
        <dbReference type="Pfam" id="PF13288"/>
    </source>
</evidence>
<protein>
    <submittedName>
        <fullName evidence="2">1-deoxy-D-xylulose 5-phosphate reductoisomerase</fullName>
        <ecNumber evidence="2">1.1.1.267</ecNumber>
    </submittedName>
</protein>
<name>A0A645J596_9ZZZZ</name>
<dbReference type="GO" id="GO:0070402">
    <property type="term" value="F:NADPH binding"/>
    <property type="evidence" value="ECO:0007669"/>
    <property type="project" value="TreeGrafter"/>
</dbReference>
<dbReference type="EC" id="1.1.1.267" evidence="2"/>
<keyword evidence="2" id="KW-0560">Oxidoreductase</keyword>
<sequence length="168" mass="19048">MEVIEAKFLFDVEPSQIEVVVHPQSIIHSGIEFEDHSTIAQLGLPDMRVPIQFALFYPRRAKNSYKSLSLTEIGSLTFEKPDMETFKCLKLAFDALEIGGTMPAVLNASNEMCVDMFLNKKISFLDIGNITEKIMHKHNPVKIDSIETILQAEQWTKKSIASLMNYII</sequence>
<proteinExistence type="predicted"/>
<dbReference type="PANTHER" id="PTHR30525">
    <property type="entry name" value="1-DEOXY-D-XYLULOSE 5-PHOSPHATE REDUCTOISOMERASE"/>
    <property type="match status" value="1"/>
</dbReference>
<dbReference type="InterPro" id="IPR036169">
    <property type="entry name" value="DXPR_C_sf"/>
</dbReference>
<dbReference type="InterPro" id="IPR003821">
    <property type="entry name" value="DXP_reductoisomerase"/>
</dbReference>
<feature type="domain" description="DXP reductoisomerase C-terminal" evidence="1">
    <location>
        <begin position="42"/>
        <end position="158"/>
    </location>
</feature>
<dbReference type="AlphaFoldDB" id="A0A645J596"/>
<comment type="caution">
    <text evidence="2">The sequence shown here is derived from an EMBL/GenBank/DDBJ whole genome shotgun (WGS) entry which is preliminary data.</text>
</comment>
<evidence type="ECO:0000313" key="2">
    <source>
        <dbReference type="EMBL" id="MPN57879.1"/>
    </source>
</evidence>
<organism evidence="2">
    <name type="scientific">bioreactor metagenome</name>
    <dbReference type="NCBI Taxonomy" id="1076179"/>
    <lineage>
        <taxon>unclassified sequences</taxon>
        <taxon>metagenomes</taxon>
        <taxon>ecological metagenomes</taxon>
    </lineage>
</organism>
<dbReference type="InterPro" id="IPR026877">
    <property type="entry name" value="DXPR_C"/>
</dbReference>
<dbReference type="SUPFAM" id="SSF69055">
    <property type="entry name" value="1-deoxy-D-xylulose-5-phosphate reductoisomerase, C-terminal domain"/>
    <property type="match status" value="1"/>
</dbReference>
<dbReference type="Gene3D" id="1.10.1740.10">
    <property type="match status" value="1"/>
</dbReference>
<accession>A0A645J596</accession>
<dbReference type="GO" id="GO:0030145">
    <property type="term" value="F:manganese ion binding"/>
    <property type="evidence" value="ECO:0007669"/>
    <property type="project" value="TreeGrafter"/>
</dbReference>
<keyword evidence="2" id="KW-0413">Isomerase</keyword>
<dbReference type="GO" id="GO:0016853">
    <property type="term" value="F:isomerase activity"/>
    <property type="evidence" value="ECO:0007669"/>
    <property type="project" value="UniProtKB-KW"/>
</dbReference>
<reference evidence="2" key="1">
    <citation type="submission" date="2019-08" db="EMBL/GenBank/DDBJ databases">
        <authorList>
            <person name="Kucharzyk K."/>
            <person name="Murdoch R.W."/>
            <person name="Higgins S."/>
            <person name="Loffler F."/>
        </authorList>
    </citation>
    <scope>NUCLEOTIDE SEQUENCE</scope>
</reference>
<dbReference type="Pfam" id="PF13288">
    <property type="entry name" value="DXPR_C"/>
    <property type="match status" value="1"/>
</dbReference>
<dbReference type="SUPFAM" id="SSF55347">
    <property type="entry name" value="Glyceraldehyde-3-phosphate dehydrogenase-like, C-terminal domain"/>
    <property type="match status" value="1"/>
</dbReference>